<dbReference type="STRING" id="1813019.A2J15_05540"/>
<keyword evidence="1 6" id="KW-0004">4Fe-4S</keyword>
<evidence type="ECO:0000259" key="7">
    <source>
        <dbReference type="PROSITE" id="PS51379"/>
    </source>
</evidence>
<evidence type="ECO:0000313" key="8">
    <source>
        <dbReference type="EMBL" id="RQD87414.1"/>
    </source>
</evidence>
<comment type="function">
    <text evidence="6">Component of a complex that catalyzes the oxidation of glycolate to glyoxylate.</text>
</comment>
<organism evidence="8 9">
    <name type="scientific">Campylobacter hepaticus</name>
    <dbReference type="NCBI Taxonomy" id="1813019"/>
    <lineage>
        <taxon>Bacteria</taxon>
        <taxon>Pseudomonadati</taxon>
        <taxon>Campylobacterota</taxon>
        <taxon>Epsilonproteobacteria</taxon>
        <taxon>Campylobacterales</taxon>
        <taxon>Campylobacteraceae</taxon>
        <taxon>Campylobacter</taxon>
    </lineage>
</organism>
<protein>
    <recommendedName>
        <fullName evidence="6">Glycolate oxidase iron-sulfur subunit</fullName>
        <ecNumber evidence="6">1.1.99.14</ecNumber>
    </recommendedName>
</protein>
<dbReference type="InterPro" id="IPR017896">
    <property type="entry name" value="4Fe4S_Fe-S-bd"/>
</dbReference>
<reference evidence="8 9" key="1">
    <citation type="submission" date="2018-08" db="EMBL/GenBank/DDBJ databases">
        <title>Survival mechanisms of Campylobacter hepaticus identified by genomic analysis and comparative transcriptomic analysis of in vivo and in vitro derived bacteria.</title>
        <authorList>
            <person name="Van T.T.H."/>
            <person name="Moore R.J."/>
        </authorList>
    </citation>
    <scope>NUCLEOTIDE SEQUENCE [LARGE SCALE GENOMIC DNA]</scope>
    <source>
        <strain evidence="8 9">54L</strain>
    </source>
</reference>
<dbReference type="SUPFAM" id="SSF46548">
    <property type="entry name" value="alpha-helical ferredoxin"/>
    <property type="match status" value="1"/>
</dbReference>
<evidence type="ECO:0000256" key="2">
    <source>
        <dbReference type="ARBA" id="ARBA00022723"/>
    </source>
</evidence>
<evidence type="ECO:0000256" key="1">
    <source>
        <dbReference type="ARBA" id="ARBA00022485"/>
    </source>
</evidence>
<feature type="domain" description="4Fe-4S ferredoxin-type" evidence="7">
    <location>
        <begin position="52"/>
        <end position="80"/>
    </location>
</feature>
<dbReference type="GO" id="GO:0046872">
    <property type="term" value="F:metal ion binding"/>
    <property type="evidence" value="ECO:0007669"/>
    <property type="project" value="UniProtKB-UniRule"/>
</dbReference>
<dbReference type="GO" id="GO:0051539">
    <property type="term" value="F:4 iron, 4 sulfur cluster binding"/>
    <property type="evidence" value="ECO:0007669"/>
    <property type="project" value="UniProtKB-UniRule"/>
</dbReference>
<dbReference type="Pfam" id="PF02754">
    <property type="entry name" value="CCG"/>
    <property type="match status" value="2"/>
</dbReference>
<dbReference type="InterPro" id="IPR012257">
    <property type="entry name" value="Glc_ox_4Fe-4S"/>
</dbReference>
<dbReference type="PIRSF" id="PIRSF000139">
    <property type="entry name" value="Glc_ox_4Fe-4S"/>
    <property type="match status" value="1"/>
</dbReference>
<evidence type="ECO:0000256" key="4">
    <source>
        <dbReference type="ARBA" id="ARBA00023004"/>
    </source>
</evidence>
<comment type="catalytic activity">
    <reaction evidence="6">
        <text>glycolate + A = glyoxylate + AH2</text>
        <dbReference type="Rhea" id="RHEA:21264"/>
        <dbReference type="ChEBI" id="CHEBI:13193"/>
        <dbReference type="ChEBI" id="CHEBI:17499"/>
        <dbReference type="ChEBI" id="CHEBI:29805"/>
        <dbReference type="ChEBI" id="CHEBI:36655"/>
        <dbReference type="EC" id="1.1.99.14"/>
    </reaction>
</comment>
<dbReference type="Pfam" id="PF13183">
    <property type="entry name" value="Fer4_8"/>
    <property type="match status" value="1"/>
</dbReference>
<keyword evidence="6" id="KW-0813">Transport</keyword>
<comment type="cofactor">
    <cofactor evidence="6">
        <name>[4Fe-4S] cluster</name>
        <dbReference type="ChEBI" id="CHEBI:49883"/>
    </cofactor>
    <text evidence="6">Binds 2 [4Fe-4S] clusters.</text>
</comment>
<dbReference type="RefSeq" id="WP_124134482.1">
    <property type="nucleotide sequence ID" value="NZ_QURW01000010.1"/>
</dbReference>
<dbReference type="InterPro" id="IPR009051">
    <property type="entry name" value="Helical_ferredxn"/>
</dbReference>
<evidence type="ECO:0000256" key="3">
    <source>
        <dbReference type="ARBA" id="ARBA00022737"/>
    </source>
</evidence>
<evidence type="ECO:0000256" key="6">
    <source>
        <dbReference type="PIRNR" id="PIRNR000139"/>
    </source>
</evidence>
<proteinExistence type="predicted"/>
<dbReference type="PANTHER" id="PTHR32479:SF20">
    <property type="entry name" value="GLYCOLATE OXIDASE IRON-SULFUR SUBUNIT"/>
    <property type="match status" value="1"/>
</dbReference>
<dbReference type="AlphaFoldDB" id="A0A424Z084"/>
<dbReference type="GO" id="GO:0019154">
    <property type="term" value="F:glycolate dehydrogenase activity"/>
    <property type="evidence" value="ECO:0007669"/>
    <property type="project" value="UniProtKB-EC"/>
</dbReference>
<dbReference type="PROSITE" id="PS51379">
    <property type="entry name" value="4FE4S_FER_2"/>
    <property type="match status" value="2"/>
</dbReference>
<evidence type="ECO:0000313" key="9">
    <source>
        <dbReference type="Proteomes" id="UP000286095"/>
    </source>
</evidence>
<sequence>MKLSQISDACVKCGKCIPVCTIHDINPDESTSPRGFLDLLSAYKEEKLELNKEAKKVFESCFLCTNCVEVCPSKLRVDSAIEEVRYDIAKKFGIAWYKRFIFFLLRKRKILDLLARLGYVFQSCAFKIQDMDKNSGMKARFSMPFIKKGRLLTSFNKRSFLNSHPDFIDNKGEKTIGFFVGCLANYFYIDTANSVLKIAKELKINVDLMKQQMCCGAPQFFTGDFESVEILAKKNIEYFEKKLKKLDFIIVPEATCSAMLKIDYEHFFHMRNEPEWAKRAKNISSKIYMASEYFYHFSSLKEILKTKTKFNYSVTYHDPCHARKMQGIFKEPRDFLKTNYHFVEMSNSNACCGFGGVSMQTNYYEQALSVGLKKAKMIDQSNACVVSAECSACRMQISNALEQNSSKVVFYSPLELIAKALE</sequence>
<name>A0A424Z084_9BACT</name>
<comment type="caution">
    <text evidence="8">The sequence shown here is derived from an EMBL/GenBank/DDBJ whole genome shotgun (WGS) entry which is preliminary data.</text>
</comment>
<dbReference type="InterPro" id="IPR017900">
    <property type="entry name" value="4Fe4S_Fe_S_CS"/>
</dbReference>
<keyword evidence="5 6" id="KW-0411">Iron-sulfur</keyword>
<keyword evidence="2 6" id="KW-0479">Metal-binding</keyword>
<dbReference type="PROSITE" id="PS00198">
    <property type="entry name" value="4FE4S_FER_1"/>
    <property type="match status" value="1"/>
</dbReference>
<accession>A0A424Z084</accession>
<dbReference type="EC" id="1.1.99.14" evidence="6"/>
<dbReference type="InterPro" id="IPR004017">
    <property type="entry name" value="Cys_rich_dom"/>
</dbReference>
<dbReference type="EMBL" id="QURW01000010">
    <property type="protein sequence ID" value="RQD87414.1"/>
    <property type="molecule type" value="Genomic_DNA"/>
</dbReference>
<dbReference type="Proteomes" id="UP000286095">
    <property type="component" value="Unassembled WGS sequence"/>
</dbReference>
<keyword evidence="4 6" id="KW-0408">Iron</keyword>
<evidence type="ECO:0000256" key="5">
    <source>
        <dbReference type="ARBA" id="ARBA00023014"/>
    </source>
</evidence>
<gene>
    <name evidence="8" type="ORF">DZD40_04650</name>
</gene>
<dbReference type="PANTHER" id="PTHR32479">
    <property type="entry name" value="GLYCOLATE OXIDASE IRON-SULFUR SUBUNIT"/>
    <property type="match status" value="1"/>
</dbReference>
<dbReference type="Gene3D" id="1.10.1060.10">
    <property type="entry name" value="Alpha-helical ferredoxin"/>
    <property type="match status" value="1"/>
</dbReference>
<keyword evidence="6" id="KW-0249">Electron transport</keyword>
<comment type="catalytic activity">
    <reaction evidence="6">
        <text>(R)-lactate + A = pyruvate + AH2</text>
        <dbReference type="Rhea" id="RHEA:15089"/>
        <dbReference type="ChEBI" id="CHEBI:13193"/>
        <dbReference type="ChEBI" id="CHEBI:15361"/>
        <dbReference type="ChEBI" id="CHEBI:16004"/>
        <dbReference type="ChEBI" id="CHEBI:17499"/>
    </reaction>
</comment>
<keyword evidence="3" id="KW-0677">Repeat</keyword>
<feature type="domain" description="4Fe-4S ferredoxin-type" evidence="7">
    <location>
        <begin position="1"/>
        <end position="30"/>
    </location>
</feature>